<dbReference type="PANTHER" id="PTHR33653:SF1">
    <property type="entry name" value="RIBONUCLEASE VAPC2"/>
    <property type="match status" value="1"/>
</dbReference>
<keyword evidence="5 8" id="KW-0378">Hydrolase</keyword>
<reference evidence="10" key="1">
    <citation type="journal article" date="2014" name="Int. J. Syst. Evol. Microbiol.">
        <title>Complete genome sequence of Corynebacterium casei LMG S-19264T (=DSM 44701T), isolated from a smear-ripened cheese.</title>
        <authorList>
            <consortium name="US DOE Joint Genome Institute (JGI-PGF)"/>
            <person name="Walter F."/>
            <person name="Albersmeier A."/>
            <person name="Kalinowski J."/>
            <person name="Ruckert C."/>
        </authorList>
    </citation>
    <scope>NUCLEOTIDE SEQUENCE</scope>
    <source>
        <strain evidence="10">CGMCC 1.15725</strain>
    </source>
</reference>
<keyword evidence="11" id="KW-1185">Reference proteome</keyword>
<dbReference type="RefSeq" id="WP_189041833.1">
    <property type="nucleotide sequence ID" value="NZ_BMJQ01000001.1"/>
</dbReference>
<dbReference type="Pfam" id="PF01850">
    <property type="entry name" value="PIN"/>
    <property type="match status" value="1"/>
</dbReference>
<dbReference type="EMBL" id="BMJQ01000001">
    <property type="protein sequence ID" value="GGF01357.1"/>
    <property type="molecule type" value="Genomic_DNA"/>
</dbReference>
<feature type="binding site" evidence="8">
    <location>
        <position position="105"/>
    </location>
    <ligand>
        <name>Mg(2+)</name>
        <dbReference type="ChEBI" id="CHEBI:18420"/>
    </ligand>
</feature>
<dbReference type="CDD" id="cd18746">
    <property type="entry name" value="PIN_VapC4-5_FitB-like"/>
    <property type="match status" value="1"/>
</dbReference>
<evidence type="ECO:0000256" key="3">
    <source>
        <dbReference type="ARBA" id="ARBA00022722"/>
    </source>
</evidence>
<comment type="similarity">
    <text evidence="7 8">Belongs to the PINc/VapC protein family.</text>
</comment>
<dbReference type="InterPro" id="IPR002716">
    <property type="entry name" value="PIN_dom"/>
</dbReference>
<keyword evidence="4 8" id="KW-0479">Metal-binding</keyword>
<dbReference type="AlphaFoldDB" id="A0A8J2YPT0"/>
<evidence type="ECO:0000256" key="1">
    <source>
        <dbReference type="ARBA" id="ARBA00001946"/>
    </source>
</evidence>
<proteinExistence type="inferred from homology"/>
<evidence type="ECO:0000256" key="2">
    <source>
        <dbReference type="ARBA" id="ARBA00022649"/>
    </source>
</evidence>
<gene>
    <name evidence="8 10" type="primary">vapC</name>
    <name evidence="10" type="ORF">GCM10011611_03630</name>
</gene>
<evidence type="ECO:0000256" key="4">
    <source>
        <dbReference type="ARBA" id="ARBA00022723"/>
    </source>
</evidence>
<evidence type="ECO:0000256" key="5">
    <source>
        <dbReference type="ARBA" id="ARBA00022801"/>
    </source>
</evidence>
<reference evidence="10" key="2">
    <citation type="submission" date="2020-09" db="EMBL/GenBank/DDBJ databases">
        <authorList>
            <person name="Sun Q."/>
            <person name="Zhou Y."/>
        </authorList>
    </citation>
    <scope>NUCLEOTIDE SEQUENCE</scope>
    <source>
        <strain evidence="10">CGMCC 1.15725</strain>
    </source>
</reference>
<evidence type="ECO:0000313" key="11">
    <source>
        <dbReference type="Proteomes" id="UP000646365"/>
    </source>
</evidence>
<dbReference type="GO" id="GO:0004540">
    <property type="term" value="F:RNA nuclease activity"/>
    <property type="evidence" value="ECO:0007669"/>
    <property type="project" value="InterPro"/>
</dbReference>
<protein>
    <recommendedName>
        <fullName evidence="8">Ribonuclease VapC</fullName>
        <shortName evidence="8">RNase VapC</shortName>
        <ecNumber evidence="8">3.1.-.-</ecNumber>
    </recommendedName>
    <alternativeName>
        <fullName evidence="8">Toxin VapC</fullName>
    </alternativeName>
</protein>
<dbReference type="HAMAP" id="MF_00265">
    <property type="entry name" value="VapC_Nob1"/>
    <property type="match status" value="1"/>
</dbReference>
<accession>A0A8J2YPT0</accession>
<comment type="cofactor">
    <cofactor evidence="1 8">
        <name>Mg(2+)</name>
        <dbReference type="ChEBI" id="CHEBI:18420"/>
    </cofactor>
</comment>
<comment type="caution">
    <text evidence="10">The sequence shown here is derived from an EMBL/GenBank/DDBJ whole genome shotgun (WGS) entry which is preliminary data.</text>
</comment>
<evidence type="ECO:0000256" key="7">
    <source>
        <dbReference type="ARBA" id="ARBA00038093"/>
    </source>
</evidence>
<dbReference type="SUPFAM" id="SSF88723">
    <property type="entry name" value="PIN domain-like"/>
    <property type="match status" value="1"/>
</dbReference>
<keyword evidence="3 8" id="KW-0540">Nuclease</keyword>
<comment type="function">
    <text evidence="8">Toxic component of a toxin-antitoxin (TA) system. An RNase.</text>
</comment>
<dbReference type="EC" id="3.1.-.-" evidence="8"/>
<dbReference type="Gene3D" id="3.40.50.1010">
    <property type="entry name" value="5'-nuclease"/>
    <property type="match status" value="1"/>
</dbReference>
<evidence type="ECO:0000256" key="6">
    <source>
        <dbReference type="ARBA" id="ARBA00022842"/>
    </source>
</evidence>
<feature type="domain" description="PIN" evidence="9">
    <location>
        <begin position="4"/>
        <end position="123"/>
    </location>
</feature>
<dbReference type="GO" id="GO:0016787">
    <property type="term" value="F:hydrolase activity"/>
    <property type="evidence" value="ECO:0007669"/>
    <property type="project" value="UniProtKB-KW"/>
</dbReference>
<evidence type="ECO:0000256" key="8">
    <source>
        <dbReference type="HAMAP-Rule" id="MF_00265"/>
    </source>
</evidence>
<organism evidence="10 11">
    <name type="scientific">Aliidongia dinghuensis</name>
    <dbReference type="NCBI Taxonomy" id="1867774"/>
    <lineage>
        <taxon>Bacteria</taxon>
        <taxon>Pseudomonadati</taxon>
        <taxon>Pseudomonadota</taxon>
        <taxon>Alphaproteobacteria</taxon>
        <taxon>Rhodospirillales</taxon>
        <taxon>Dongiaceae</taxon>
        <taxon>Aliidongia</taxon>
    </lineage>
</organism>
<dbReference type="InterPro" id="IPR050556">
    <property type="entry name" value="Type_II_TA_system_RNase"/>
</dbReference>
<dbReference type="InterPro" id="IPR022907">
    <property type="entry name" value="VapC_family"/>
</dbReference>
<keyword evidence="6 8" id="KW-0460">Magnesium</keyword>
<name>A0A8J2YPT0_9PROT</name>
<dbReference type="InterPro" id="IPR029060">
    <property type="entry name" value="PIN-like_dom_sf"/>
</dbReference>
<dbReference type="GO" id="GO:0000287">
    <property type="term" value="F:magnesium ion binding"/>
    <property type="evidence" value="ECO:0007669"/>
    <property type="project" value="UniProtKB-UniRule"/>
</dbReference>
<feature type="binding site" evidence="8">
    <location>
        <position position="6"/>
    </location>
    <ligand>
        <name>Mg(2+)</name>
        <dbReference type="ChEBI" id="CHEBI:18420"/>
    </ligand>
</feature>
<dbReference type="Proteomes" id="UP000646365">
    <property type="component" value="Unassembled WGS sequence"/>
</dbReference>
<evidence type="ECO:0000313" key="10">
    <source>
        <dbReference type="EMBL" id="GGF01357.1"/>
    </source>
</evidence>
<dbReference type="GO" id="GO:0090729">
    <property type="term" value="F:toxin activity"/>
    <property type="evidence" value="ECO:0007669"/>
    <property type="project" value="UniProtKB-KW"/>
</dbReference>
<keyword evidence="2 8" id="KW-1277">Toxin-antitoxin system</keyword>
<evidence type="ECO:0000259" key="9">
    <source>
        <dbReference type="Pfam" id="PF01850"/>
    </source>
</evidence>
<dbReference type="PANTHER" id="PTHR33653">
    <property type="entry name" value="RIBONUCLEASE VAPC2"/>
    <property type="match status" value="1"/>
</dbReference>
<keyword evidence="8" id="KW-0800">Toxin</keyword>
<sequence>MNFLLDTNVVSEWTKPRPDSGVVAWLADADEDRVFISVVTLAELRHGIERMPSGARRDRLDAWLIGEMPARFEARVLPVDAGTADCWGRIMARGQAAGRPVGTMDAFIAATAEQHGLTLVTRNVSDFDALGIRLINPWSDA</sequence>